<dbReference type="EMBL" id="CAJOAZ010005371">
    <property type="protein sequence ID" value="CAF4097499.1"/>
    <property type="molecule type" value="Genomic_DNA"/>
</dbReference>
<evidence type="ECO:0000256" key="1">
    <source>
        <dbReference type="SAM" id="Phobius"/>
    </source>
</evidence>
<dbReference type="Proteomes" id="UP000663844">
    <property type="component" value="Unassembled WGS sequence"/>
</dbReference>
<feature type="transmembrane region" description="Helical" evidence="1">
    <location>
        <begin position="25"/>
        <end position="42"/>
    </location>
</feature>
<reference evidence="3" key="1">
    <citation type="submission" date="2021-02" db="EMBL/GenBank/DDBJ databases">
        <authorList>
            <person name="Nowell W R."/>
        </authorList>
    </citation>
    <scope>NUCLEOTIDE SEQUENCE</scope>
</reference>
<keyword evidence="1" id="KW-0812">Transmembrane</keyword>
<evidence type="ECO:0000313" key="4">
    <source>
        <dbReference type="Proteomes" id="UP000663844"/>
    </source>
</evidence>
<accession>A0A819UPX1</accession>
<protein>
    <submittedName>
        <fullName evidence="3">Uncharacterized protein</fullName>
    </submittedName>
</protein>
<comment type="caution">
    <text evidence="3">The sequence shown here is derived from an EMBL/GenBank/DDBJ whole genome shotgun (WGS) entry which is preliminary data.</text>
</comment>
<dbReference type="AlphaFoldDB" id="A0A819UPX1"/>
<proteinExistence type="predicted"/>
<evidence type="ECO:0000313" key="2">
    <source>
        <dbReference type="EMBL" id="CAF1230978.1"/>
    </source>
</evidence>
<organism evidence="3 4">
    <name type="scientific">Adineta steineri</name>
    <dbReference type="NCBI Taxonomy" id="433720"/>
    <lineage>
        <taxon>Eukaryota</taxon>
        <taxon>Metazoa</taxon>
        <taxon>Spiralia</taxon>
        <taxon>Gnathifera</taxon>
        <taxon>Rotifera</taxon>
        <taxon>Eurotatoria</taxon>
        <taxon>Bdelloidea</taxon>
        <taxon>Adinetida</taxon>
        <taxon>Adinetidae</taxon>
        <taxon>Adineta</taxon>
    </lineage>
</organism>
<dbReference type="Proteomes" id="UP000663845">
    <property type="component" value="Unassembled WGS sequence"/>
</dbReference>
<gene>
    <name evidence="2" type="ORF">JYZ213_LOCUS28541</name>
    <name evidence="3" type="ORF">OXD698_LOCUS35245</name>
</gene>
<name>A0A819UPX1_9BILA</name>
<sequence>MLRLINGILSLITFKNENIRKVGRGIYLFDSSIIILLTMIMFELKCFIDLSTQISISSNQSFLKVQCYLLDFLRICLNMD</sequence>
<dbReference type="EMBL" id="CAJNOG010000417">
    <property type="protein sequence ID" value="CAF1230978.1"/>
    <property type="molecule type" value="Genomic_DNA"/>
</dbReference>
<keyword evidence="1" id="KW-1133">Transmembrane helix</keyword>
<keyword evidence="1" id="KW-0472">Membrane</keyword>
<evidence type="ECO:0000313" key="3">
    <source>
        <dbReference type="EMBL" id="CAF4097499.1"/>
    </source>
</evidence>